<evidence type="ECO:0000256" key="1">
    <source>
        <dbReference type="ARBA" id="ARBA00004141"/>
    </source>
</evidence>
<keyword evidence="7 8" id="KW-0472">Membrane</keyword>
<protein>
    <recommendedName>
        <fullName evidence="11">S-adenosylmethionine carrier 1, chloroplastic/mitochondrial</fullName>
    </recommendedName>
</protein>
<proteinExistence type="inferred from homology"/>
<evidence type="ECO:0000256" key="4">
    <source>
        <dbReference type="ARBA" id="ARBA00022692"/>
    </source>
</evidence>
<dbReference type="EMBL" id="CM007648">
    <property type="protein sequence ID" value="ONM15034.1"/>
    <property type="molecule type" value="Genomic_DNA"/>
</dbReference>
<sequence>MVKQRGSDYGEPWSAAGSVFWISPRCTYSGGASAAPDSGKLPAAALRRVLEMPGAHQAPACYDALSARLVERAEFRAYFTSVVLIIEVVLRKDNYNSMQRSIDILSFVLSLRVRVLFDNAKWAYPGGFSEEKQARRELNDPENALIYAFAGAITGAITTPLDVMKTRLMVQGQGNQYTGIVSCAQTILREEGPKAFSKASLVPTALVLLRWETNTKANGCKEGKRARRRRSTKVTLQAQQAALEENQSLLRQTQEEVKGMHTKFEETNALLRAVLKLQKD</sequence>
<name>A0A1D6E3B0_MAIZE</name>
<dbReference type="InterPro" id="IPR040442">
    <property type="entry name" value="Pyrv_kinase-like_dom_sf"/>
</dbReference>
<dbReference type="GO" id="GO:0016020">
    <property type="term" value="C:membrane"/>
    <property type="evidence" value="ECO:0007669"/>
    <property type="project" value="UniProtKB-SubCell"/>
</dbReference>
<evidence type="ECO:0000256" key="2">
    <source>
        <dbReference type="ARBA" id="ARBA00006375"/>
    </source>
</evidence>
<organism evidence="10">
    <name type="scientific">Zea mays</name>
    <name type="common">Maize</name>
    <dbReference type="NCBI Taxonomy" id="4577"/>
    <lineage>
        <taxon>Eukaryota</taxon>
        <taxon>Viridiplantae</taxon>
        <taxon>Streptophyta</taxon>
        <taxon>Embryophyta</taxon>
        <taxon>Tracheophyta</taxon>
        <taxon>Spermatophyta</taxon>
        <taxon>Magnoliopsida</taxon>
        <taxon>Liliopsida</taxon>
        <taxon>Poales</taxon>
        <taxon>Poaceae</taxon>
        <taxon>PACMAD clade</taxon>
        <taxon>Panicoideae</taxon>
        <taxon>Andropogonodae</taxon>
        <taxon>Andropogoneae</taxon>
        <taxon>Tripsacinae</taxon>
        <taxon>Zea</taxon>
    </lineage>
</organism>
<evidence type="ECO:0000256" key="7">
    <source>
        <dbReference type="ARBA" id="ARBA00023136"/>
    </source>
</evidence>
<comment type="similarity">
    <text evidence="2 9">Belongs to the mitochondrial carrier (TC 2.A.29) family.</text>
</comment>
<feature type="repeat" description="Solcar" evidence="8">
    <location>
        <begin position="142"/>
        <end position="224"/>
    </location>
</feature>
<evidence type="ECO:0000256" key="5">
    <source>
        <dbReference type="ARBA" id="ARBA00022737"/>
    </source>
</evidence>
<gene>
    <name evidence="10" type="ORF">ZEAMMB73_Zm00001d002674</name>
</gene>
<evidence type="ECO:0000313" key="10">
    <source>
        <dbReference type="EMBL" id="ONM15034.1"/>
    </source>
</evidence>
<reference evidence="10" key="1">
    <citation type="submission" date="2015-12" db="EMBL/GenBank/DDBJ databases">
        <title>Update maize B73 reference genome by single molecule sequencing technologies.</title>
        <authorList>
            <consortium name="Maize Genome Sequencing Project"/>
            <person name="Ware D."/>
        </authorList>
    </citation>
    <scope>NUCLEOTIDE SEQUENCE [LARGE SCALE GENOMIC DNA]</scope>
    <source>
        <tissue evidence="10">Seedling</tissue>
    </source>
</reference>
<dbReference type="PANTHER" id="PTHR45667">
    <property type="entry name" value="S-ADENOSYLMETHIONINE MITOCHONDRIAL CARRIER PROTEIN"/>
    <property type="match status" value="1"/>
</dbReference>
<keyword evidence="3 9" id="KW-0813">Transport</keyword>
<dbReference type="Pfam" id="PF00153">
    <property type="entry name" value="Mito_carr"/>
    <property type="match status" value="1"/>
</dbReference>
<evidence type="ECO:0008006" key="11">
    <source>
        <dbReference type="Google" id="ProtNLM"/>
    </source>
</evidence>
<dbReference type="InterPro" id="IPR023395">
    <property type="entry name" value="MCP_dom_sf"/>
</dbReference>
<comment type="subcellular location">
    <subcellularLocation>
        <location evidence="1">Membrane</location>
        <topology evidence="1">Multi-pass membrane protein</topology>
    </subcellularLocation>
</comment>
<dbReference type="AlphaFoldDB" id="A0A1D6E3B0"/>
<dbReference type="Gene3D" id="1.50.40.10">
    <property type="entry name" value="Mitochondrial carrier domain"/>
    <property type="match status" value="1"/>
</dbReference>
<dbReference type="InParanoid" id="A0A1D6E3B0"/>
<dbReference type="Gene3D" id="3.20.20.60">
    <property type="entry name" value="Phosphoenolpyruvate-binding domains"/>
    <property type="match status" value="1"/>
</dbReference>
<evidence type="ECO:0000256" key="6">
    <source>
        <dbReference type="ARBA" id="ARBA00022989"/>
    </source>
</evidence>
<evidence type="ECO:0000256" key="3">
    <source>
        <dbReference type="ARBA" id="ARBA00022448"/>
    </source>
</evidence>
<keyword evidence="5" id="KW-0677">Repeat</keyword>
<evidence type="ECO:0000256" key="9">
    <source>
        <dbReference type="RuleBase" id="RU000488"/>
    </source>
</evidence>
<dbReference type="ExpressionAtlas" id="A0A1D6E3B0">
    <property type="expression patterns" value="baseline and differential"/>
</dbReference>
<evidence type="ECO:0000256" key="8">
    <source>
        <dbReference type="PROSITE-ProRule" id="PRU00282"/>
    </source>
</evidence>
<dbReference type="InterPro" id="IPR018108">
    <property type="entry name" value="MCP_transmembrane"/>
</dbReference>
<keyword evidence="4 8" id="KW-0812">Transmembrane</keyword>
<dbReference type="PROSITE" id="PS50920">
    <property type="entry name" value="SOLCAR"/>
    <property type="match status" value="1"/>
</dbReference>
<dbReference type="SUPFAM" id="SSF103506">
    <property type="entry name" value="Mitochondrial carrier"/>
    <property type="match status" value="1"/>
</dbReference>
<keyword evidence="6" id="KW-1133">Transmembrane helix</keyword>
<accession>A0A1D6E3B0</accession>